<dbReference type="Proteomes" id="UP000791440">
    <property type="component" value="Unassembled WGS sequence"/>
</dbReference>
<dbReference type="EMBL" id="JH668993">
    <property type="protein sequence ID" value="KAG6463519.1"/>
    <property type="molecule type" value="Genomic_DNA"/>
</dbReference>
<dbReference type="PANTHER" id="PTHR12354:SF1">
    <property type="entry name" value="INTERFERON-RELATED DEVELOPMENTAL REGULATOR 1"/>
    <property type="match status" value="1"/>
</dbReference>
<dbReference type="PANTHER" id="PTHR12354">
    <property type="entry name" value="INTERFERON-RELATED DEVELOPMENTAL REGULATOR"/>
    <property type="match status" value="1"/>
</dbReference>
<feature type="compositionally biased region" description="Basic and acidic residues" evidence="1">
    <location>
        <begin position="45"/>
        <end position="55"/>
    </location>
</feature>
<name>A0A922CYQ3_MANSE</name>
<dbReference type="InterPro" id="IPR007701">
    <property type="entry name" value="Interferon-rel_develop_reg_N"/>
</dbReference>
<reference evidence="3" key="1">
    <citation type="journal article" date="2016" name="Insect Biochem. Mol. Biol.">
        <title>Multifaceted biological insights from a draft genome sequence of the tobacco hornworm moth, Manduca sexta.</title>
        <authorList>
            <person name="Kanost M.R."/>
            <person name="Arrese E.L."/>
            <person name="Cao X."/>
            <person name="Chen Y.R."/>
            <person name="Chellapilla S."/>
            <person name="Goldsmith M.R."/>
            <person name="Grosse-Wilde E."/>
            <person name="Heckel D.G."/>
            <person name="Herndon N."/>
            <person name="Jiang H."/>
            <person name="Papanicolaou A."/>
            <person name="Qu J."/>
            <person name="Soulages J.L."/>
            <person name="Vogel H."/>
            <person name="Walters J."/>
            <person name="Waterhouse R.M."/>
            <person name="Ahn S.J."/>
            <person name="Almeida F.C."/>
            <person name="An C."/>
            <person name="Aqrawi P."/>
            <person name="Bretschneider A."/>
            <person name="Bryant W.B."/>
            <person name="Bucks S."/>
            <person name="Chao H."/>
            <person name="Chevignon G."/>
            <person name="Christen J.M."/>
            <person name="Clarke D.F."/>
            <person name="Dittmer N.T."/>
            <person name="Ferguson L.C.F."/>
            <person name="Garavelou S."/>
            <person name="Gordon K.H.J."/>
            <person name="Gunaratna R.T."/>
            <person name="Han Y."/>
            <person name="Hauser F."/>
            <person name="He Y."/>
            <person name="Heidel-Fischer H."/>
            <person name="Hirsh A."/>
            <person name="Hu Y."/>
            <person name="Jiang H."/>
            <person name="Kalra D."/>
            <person name="Klinner C."/>
            <person name="Konig C."/>
            <person name="Kovar C."/>
            <person name="Kroll A.R."/>
            <person name="Kuwar S.S."/>
            <person name="Lee S.L."/>
            <person name="Lehman R."/>
            <person name="Li K."/>
            <person name="Li Z."/>
            <person name="Liang H."/>
            <person name="Lovelace S."/>
            <person name="Lu Z."/>
            <person name="Mansfield J.H."/>
            <person name="McCulloch K.J."/>
            <person name="Mathew T."/>
            <person name="Morton B."/>
            <person name="Muzny D.M."/>
            <person name="Neunemann D."/>
            <person name="Ongeri F."/>
            <person name="Pauchet Y."/>
            <person name="Pu L.L."/>
            <person name="Pyrousis I."/>
            <person name="Rao X.J."/>
            <person name="Redding A."/>
            <person name="Roesel C."/>
            <person name="Sanchez-Gracia A."/>
            <person name="Schaack S."/>
            <person name="Shukla A."/>
            <person name="Tetreau G."/>
            <person name="Wang Y."/>
            <person name="Xiong G.H."/>
            <person name="Traut W."/>
            <person name="Walsh T.K."/>
            <person name="Worley K.C."/>
            <person name="Wu D."/>
            <person name="Wu W."/>
            <person name="Wu Y.Q."/>
            <person name="Zhang X."/>
            <person name="Zou Z."/>
            <person name="Zucker H."/>
            <person name="Briscoe A.D."/>
            <person name="Burmester T."/>
            <person name="Clem R.J."/>
            <person name="Feyereisen R."/>
            <person name="Grimmelikhuijzen C.J.P."/>
            <person name="Hamodrakas S.J."/>
            <person name="Hansson B.S."/>
            <person name="Huguet E."/>
            <person name="Jermiin L.S."/>
            <person name="Lan Q."/>
            <person name="Lehman H.K."/>
            <person name="Lorenzen M."/>
            <person name="Merzendorfer H."/>
            <person name="Michalopoulos I."/>
            <person name="Morton D.B."/>
            <person name="Muthukrishnan S."/>
            <person name="Oakeshott J.G."/>
            <person name="Palmer W."/>
            <person name="Park Y."/>
            <person name="Passarelli A.L."/>
            <person name="Rozas J."/>
            <person name="Schwartz L.M."/>
            <person name="Smith W."/>
            <person name="Southgate A."/>
            <person name="Vilcinskas A."/>
            <person name="Vogt R."/>
            <person name="Wang P."/>
            <person name="Werren J."/>
            <person name="Yu X.Q."/>
            <person name="Zhou J.J."/>
            <person name="Brown S.J."/>
            <person name="Scherer S.E."/>
            <person name="Richards S."/>
            <person name="Blissard G.W."/>
        </authorList>
    </citation>
    <scope>NUCLEOTIDE SEQUENCE</scope>
</reference>
<dbReference type="Pfam" id="PF05004">
    <property type="entry name" value="IFRD"/>
    <property type="match status" value="1"/>
</dbReference>
<accession>A0A922CYQ3</accession>
<gene>
    <name evidence="3" type="ORF">O3G_MSEX013914</name>
</gene>
<proteinExistence type="predicted"/>
<evidence type="ECO:0000313" key="3">
    <source>
        <dbReference type="EMBL" id="KAG6463519.1"/>
    </source>
</evidence>
<keyword evidence="4" id="KW-1185">Reference proteome</keyword>
<feature type="compositionally biased region" description="Polar residues" evidence="1">
    <location>
        <begin position="33"/>
        <end position="44"/>
    </location>
</feature>
<dbReference type="AlphaFoldDB" id="A0A922CYQ3"/>
<sequence>MPKGKRKGKFEHRRTEEKIYSSDEDAGIDMTIDNCSETSGQSDLKSAHDDAENEQEKLEEKVLEMIDALSARSNAARAGAMVSLRNALQRRHLAAVLCNQRATLADHLAKALRRGRDGERRAAAGLAPLLALQIGEEGVEEFVNEIRPELAAAAADKSASLETRTEVMSQTFTYV</sequence>
<protein>
    <recommendedName>
        <fullName evidence="2">Interferon-related developmental regulator N-terminal domain-containing protein</fullName>
    </recommendedName>
</protein>
<feature type="compositionally biased region" description="Basic residues" evidence="1">
    <location>
        <begin position="1"/>
        <end position="12"/>
    </location>
</feature>
<evidence type="ECO:0000259" key="2">
    <source>
        <dbReference type="Pfam" id="PF05004"/>
    </source>
</evidence>
<reference evidence="3" key="2">
    <citation type="submission" date="2020-12" db="EMBL/GenBank/DDBJ databases">
        <authorList>
            <person name="Kanost M."/>
        </authorList>
    </citation>
    <scope>NUCLEOTIDE SEQUENCE</scope>
</reference>
<dbReference type="InterPro" id="IPR039777">
    <property type="entry name" value="IFRD"/>
</dbReference>
<feature type="region of interest" description="Disordered" evidence="1">
    <location>
        <begin position="1"/>
        <end position="55"/>
    </location>
</feature>
<organism evidence="3 4">
    <name type="scientific">Manduca sexta</name>
    <name type="common">Tobacco hawkmoth</name>
    <name type="synonym">Tobacco hornworm</name>
    <dbReference type="NCBI Taxonomy" id="7130"/>
    <lineage>
        <taxon>Eukaryota</taxon>
        <taxon>Metazoa</taxon>
        <taxon>Ecdysozoa</taxon>
        <taxon>Arthropoda</taxon>
        <taxon>Hexapoda</taxon>
        <taxon>Insecta</taxon>
        <taxon>Pterygota</taxon>
        <taxon>Neoptera</taxon>
        <taxon>Endopterygota</taxon>
        <taxon>Lepidoptera</taxon>
        <taxon>Glossata</taxon>
        <taxon>Ditrysia</taxon>
        <taxon>Bombycoidea</taxon>
        <taxon>Sphingidae</taxon>
        <taxon>Sphinginae</taxon>
        <taxon>Sphingini</taxon>
        <taxon>Manduca</taxon>
    </lineage>
</organism>
<evidence type="ECO:0000313" key="4">
    <source>
        <dbReference type="Proteomes" id="UP000791440"/>
    </source>
</evidence>
<comment type="caution">
    <text evidence="3">The sequence shown here is derived from an EMBL/GenBank/DDBJ whole genome shotgun (WGS) entry which is preliminary data.</text>
</comment>
<evidence type="ECO:0000256" key="1">
    <source>
        <dbReference type="SAM" id="MobiDB-lite"/>
    </source>
</evidence>
<feature type="domain" description="Interferon-related developmental regulator N-terminal" evidence="2">
    <location>
        <begin position="34"/>
        <end position="168"/>
    </location>
</feature>